<protein>
    <submittedName>
        <fullName evidence="3">Uncharacterized protein</fullName>
    </submittedName>
</protein>
<dbReference type="GO" id="GO:0004090">
    <property type="term" value="F:carbonyl reductase (NADPH) activity"/>
    <property type="evidence" value="ECO:0007669"/>
    <property type="project" value="TreeGrafter"/>
</dbReference>
<gene>
    <name evidence="3" type="ORF">EGW08_002821</name>
</gene>
<comment type="caution">
    <text evidence="3">The sequence shown here is derived from an EMBL/GenBank/DDBJ whole genome shotgun (WGS) entry which is preliminary data.</text>
</comment>
<dbReference type="GO" id="GO:0005997">
    <property type="term" value="P:xylulose metabolic process"/>
    <property type="evidence" value="ECO:0007669"/>
    <property type="project" value="TreeGrafter"/>
</dbReference>
<accession>A0A3S1HZU8</accession>
<dbReference type="EMBL" id="RQTK01000056">
    <property type="protein sequence ID" value="RUS89448.1"/>
    <property type="molecule type" value="Genomic_DNA"/>
</dbReference>
<evidence type="ECO:0000256" key="1">
    <source>
        <dbReference type="ARBA" id="ARBA00006484"/>
    </source>
</evidence>
<evidence type="ECO:0000256" key="2">
    <source>
        <dbReference type="ARBA" id="ARBA00022857"/>
    </source>
</evidence>
<dbReference type="PANTHER" id="PTHR44252:SF3">
    <property type="entry name" value="D-ERYTHRULOSE REDUCTASE-RELATED"/>
    <property type="match status" value="1"/>
</dbReference>
<dbReference type="PANTHER" id="PTHR44252">
    <property type="entry name" value="D-ERYTHRULOSE REDUCTASE"/>
    <property type="match status" value="1"/>
</dbReference>
<keyword evidence="2" id="KW-0521">NADP</keyword>
<dbReference type="Pfam" id="PF13561">
    <property type="entry name" value="adh_short_C2"/>
    <property type="match status" value="1"/>
</dbReference>
<dbReference type="OrthoDB" id="6136002at2759"/>
<evidence type="ECO:0000313" key="4">
    <source>
        <dbReference type="Proteomes" id="UP000271974"/>
    </source>
</evidence>
<sequence>MLGSLWPIDSKVNRFLLDQFVRNMGKSMVIMWIRTNCVNPTVTMTQMGVYAWSDPAKSGPVLNRIPLGKFAEVEDVVNAVLFLLSDKAAYINGATLPVEGGLLVA</sequence>
<dbReference type="STRING" id="188477.A0A3S1HZU8"/>
<dbReference type="GO" id="GO:0050038">
    <property type="term" value="F:L-xylulose reductase (NADPH) activity"/>
    <property type="evidence" value="ECO:0007669"/>
    <property type="project" value="TreeGrafter"/>
</dbReference>
<dbReference type="InterPro" id="IPR051737">
    <property type="entry name" value="L-xylulose/Carbonyl_redctase"/>
</dbReference>
<dbReference type="Gene3D" id="3.40.50.720">
    <property type="entry name" value="NAD(P)-binding Rossmann-like Domain"/>
    <property type="match status" value="1"/>
</dbReference>
<evidence type="ECO:0000313" key="3">
    <source>
        <dbReference type="EMBL" id="RUS89448.1"/>
    </source>
</evidence>
<dbReference type="InterPro" id="IPR036291">
    <property type="entry name" value="NAD(P)-bd_dom_sf"/>
</dbReference>
<dbReference type="AlphaFoldDB" id="A0A3S1HZU8"/>
<comment type="similarity">
    <text evidence="1">Belongs to the short-chain dehydrogenases/reductases (SDR) family.</text>
</comment>
<proteinExistence type="inferred from homology"/>
<dbReference type="Proteomes" id="UP000271974">
    <property type="component" value="Unassembled WGS sequence"/>
</dbReference>
<dbReference type="InterPro" id="IPR002347">
    <property type="entry name" value="SDR_fam"/>
</dbReference>
<keyword evidence="4" id="KW-1185">Reference proteome</keyword>
<dbReference type="GO" id="GO:0006006">
    <property type="term" value="P:glucose metabolic process"/>
    <property type="evidence" value="ECO:0007669"/>
    <property type="project" value="TreeGrafter"/>
</dbReference>
<reference evidence="3 4" key="1">
    <citation type="submission" date="2019-01" db="EMBL/GenBank/DDBJ databases">
        <title>A draft genome assembly of the solar-powered sea slug Elysia chlorotica.</title>
        <authorList>
            <person name="Cai H."/>
            <person name="Li Q."/>
            <person name="Fang X."/>
            <person name="Li J."/>
            <person name="Curtis N.E."/>
            <person name="Altenburger A."/>
            <person name="Shibata T."/>
            <person name="Feng M."/>
            <person name="Maeda T."/>
            <person name="Schwartz J.A."/>
            <person name="Shigenobu S."/>
            <person name="Lundholm N."/>
            <person name="Nishiyama T."/>
            <person name="Yang H."/>
            <person name="Hasebe M."/>
            <person name="Li S."/>
            <person name="Pierce S.K."/>
            <person name="Wang J."/>
        </authorList>
    </citation>
    <scope>NUCLEOTIDE SEQUENCE [LARGE SCALE GENOMIC DNA]</scope>
    <source>
        <strain evidence="3">EC2010</strain>
        <tissue evidence="3">Whole organism of an adult</tissue>
    </source>
</reference>
<name>A0A3S1HZU8_ELYCH</name>
<organism evidence="3 4">
    <name type="scientific">Elysia chlorotica</name>
    <name type="common">Eastern emerald elysia</name>
    <name type="synonym">Sea slug</name>
    <dbReference type="NCBI Taxonomy" id="188477"/>
    <lineage>
        <taxon>Eukaryota</taxon>
        <taxon>Metazoa</taxon>
        <taxon>Spiralia</taxon>
        <taxon>Lophotrochozoa</taxon>
        <taxon>Mollusca</taxon>
        <taxon>Gastropoda</taxon>
        <taxon>Heterobranchia</taxon>
        <taxon>Euthyneura</taxon>
        <taxon>Panpulmonata</taxon>
        <taxon>Sacoglossa</taxon>
        <taxon>Placobranchoidea</taxon>
        <taxon>Plakobranchidae</taxon>
        <taxon>Elysia</taxon>
    </lineage>
</organism>
<dbReference type="SUPFAM" id="SSF51735">
    <property type="entry name" value="NAD(P)-binding Rossmann-fold domains"/>
    <property type="match status" value="1"/>
</dbReference>